<sequence length="221" mass="22787">MSMLTPPGMGGKYRITGNRFPKMHRPKRRFRLVFRIVASTAALGLVAWGSVQLIDVFTTDSGGDTVKASSASGPASGDCKPGAAGADAAPVKAPKPSAITVNVYNATDRTGLAKDTADELKKRGFKIGEVDNAPEGLDKKVKKSGLLLGAPAAQKDGSLAVLGTQLAKADTKTDGARKGKAAKSVDLVIGDGYKTLVKAASADRAVTELTKPRPTPSPSPC</sequence>
<dbReference type="Pfam" id="PF13399">
    <property type="entry name" value="LytR_C"/>
    <property type="match status" value="1"/>
</dbReference>
<dbReference type="Gene3D" id="3.30.70.2390">
    <property type="match status" value="1"/>
</dbReference>
<dbReference type="RefSeq" id="WP_211042281.1">
    <property type="nucleotide sequence ID" value="NZ_JAELVF020000001.1"/>
</dbReference>
<proteinExistence type="predicted"/>
<feature type="compositionally biased region" description="Low complexity" evidence="1">
    <location>
        <begin position="80"/>
        <end position="90"/>
    </location>
</feature>
<protein>
    <submittedName>
        <fullName evidence="3">LytR C-terminal domain-containing protein</fullName>
    </submittedName>
</protein>
<comment type="caution">
    <text evidence="3">The sequence shown here is derived from an EMBL/GenBank/DDBJ whole genome shotgun (WGS) entry which is preliminary data.</text>
</comment>
<evidence type="ECO:0000259" key="2">
    <source>
        <dbReference type="Pfam" id="PF13399"/>
    </source>
</evidence>
<evidence type="ECO:0000313" key="4">
    <source>
        <dbReference type="Proteomes" id="UP000694501"/>
    </source>
</evidence>
<keyword evidence="4" id="KW-1185">Reference proteome</keyword>
<gene>
    <name evidence="3" type="ORF">JGS22_008500</name>
</gene>
<dbReference type="Proteomes" id="UP000694501">
    <property type="component" value="Unassembled WGS sequence"/>
</dbReference>
<organism evidence="3 4">
    <name type="scientific">Streptomyces tardus</name>
    <dbReference type="NCBI Taxonomy" id="2780544"/>
    <lineage>
        <taxon>Bacteria</taxon>
        <taxon>Bacillati</taxon>
        <taxon>Actinomycetota</taxon>
        <taxon>Actinomycetes</taxon>
        <taxon>Kitasatosporales</taxon>
        <taxon>Streptomycetaceae</taxon>
        <taxon>Streptomyces</taxon>
    </lineage>
</organism>
<feature type="domain" description="LytR/CpsA/Psr regulator C-terminal" evidence="2">
    <location>
        <begin position="99"/>
        <end position="193"/>
    </location>
</feature>
<dbReference type="EMBL" id="JAELVF020000001">
    <property type="protein sequence ID" value="MBU7597657.1"/>
    <property type="molecule type" value="Genomic_DNA"/>
</dbReference>
<evidence type="ECO:0000313" key="3">
    <source>
        <dbReference type="EMBL" id="MBU7597657.1"/>
    </source>
</evidence>
<dbReference type="AlphaFoldDB" id="A0A949JDX3"/>
<accession>A0A949JDX3</accession>
<feature type="region of interest" description="Disordered" evidence="1">
    <location>
        <begin position="65"/>
        <end position="90"/>
    </location>
</feature>
<evidence type="ECO:0000256" key="1">
    <source>
        <dbReference type="SAM" id="MobiDB-lite"/>
    </source>
</evidence>
<dbReference type="InterPro" id="IPR027381">
    <property type="entry name" value="LytR/CpsA/Psr_C"/>
</dbReference>
<reference evidence="3" key="1">
    <citation type="submission" date="2021-06" db="EMBL/GenBank/DDBJ databases">
        <title>Sequencing of actinobacteria type strains.</title>
        <authorList>
            <person name="Nguyen G.-S."/>
            <person name="Wentzel A."/>
        </authorList>
    </citation>
    <scope>NUCLEOTIDE SEQUENCE</scope>
    <source>
        <strain evidence="3">P38-E01</strain>
    </source>
</reference>
<name>A0A949JDX3_9ACTN</name>